<dbReference type="RefSeq" id="WP_005179103.1">
    <property type="nucleotide sequence ID" value="NZ_CP039031.1"/>
</dbReference>
<name>A0A6C0YSB1_9GAMM</name>
<evidence type="ECO:0000313" key="6">
    <source>
        <dbReference type="Proteomes" id="UP000593812"/>
    </source>
</evidence>
<dbReference type="Proteomes" id="UP000503440">
    <property type="component" value="Chromosome"/>
</dbReference>
<keyword evidence="1" id="KW-0472">Membrane</keyword>
<accession>A0A6C0YSB1</accession>
<dbReference type="EMBL" id="JAWJYY010000001">
    <property type="protein sequence ID" value="MDV4316123.1"/>
    <property type="molecule type" value="Genomic_DNA"/>
</dbReference>
<dbReference type="EMBL" id="CP044455">
    <property type="protein sequence ID" value="QIC69833.1"/>
    <property type="molecule type" value="Genomic_DNA"/>
</dbReference>
<reference evidence="3 5" key="1">
    <citation type="submission" date="2019-09" db="EMBL/GenBank/DDBJ databases">
        <title>Non-baumannii Acinetobacter spp. carrying blaNDM-1 isolated in China.</title>
        <authorList>
            <person name="Cui C."/>
            <person name="Chen C."/>
            <person name="Sun J."/>
            <person name="Liu Y."/>
        </authorList>
    </citation>
    <scope>NUCLEOTIDE SEQUENCE [LARGE SCALE GENOMIC DNA]</scope>
    <source>
        <strain evidence="3 5">B18</strain>
    </source>
</reference>
<organism evidence="4 6">
    <name type="scientific">Acinetobacter indicus</name>
    <dbReference type="NCBI Taxonomy" id="756892"/>
    <lineage>
        <taxon>Bacteria</taxon>
        <taxon>Pseudomonadati</taxon>
        <taxon>Pseudomonadota</taxon>
        <taxon>Gammaproteobacteria</taxon>
        <taxon>Moraxellales</taxon>
        <taxon>Moraxellaceae</taxon>
        <taxon>Acinetobacter</taxon>
    </lineage>
</organism>
<sequence>MQKFIILFAFCLFAVLGLGFIVYQFLSNMPSVEYWIMLLIPAFAVPILTALIVYQEPNHP</sequence>
<reference evidence="4 6" key="2">
    <citation type="submission" date="2020-02" db="EMBL/GenBank/DDBJ databases">
        <title>Tigecycline-resistant Acinetobacter species from pigs and migratory birds.</title>
        <authorList>
            <person name="Chen C."/>
            <person name="Sun J."/>
            <person name="Liao X.-P."/>
            <person name="Liu Y.-H."/>
        </authorList>
    </citation>
    <scope>NUCLEOTIDE SEQUENCE [LARGE SCALE GENOMIC DNA]</scope>
    <source>
        <strain evidence="4 6">C15_T</strain>
    </source>
</reference>
<evidence type="ECO:0000313" key="2">
    <source>
        <dbReference type="EMBL" id="MDV4316123.1"/>
    </source>
</evidence>
<dbReference type="EMBL" id="CP048654">
    <property type="protein sequence ID" value="QOW43804.1"/>
    <property type="molecule type" value="Genomic_DNA"/>
</dbReference>
<evidence type="ECO:0000313" key="5">
    <source>
        <dbReference type="Proteomes" id="UP000503440"/>
    </source>
</evidence>
<gene>
    <name evidence="3" type="ORF">FSC09_05180</name>
    <name evidence="4" type="ORF">G0027_13750</name>
    <name evidence="2" type="ORF">MSG88_10165</name>
</gene>
<protein>
    <submittedName>
        <fullName evidence="4">Uncharacterized protein</fullName>
    </submittedName>
</protein>
<dbReference type="AlphaFoldDB" id="A0A6C0YSB1"/>
<keyword evidence="1" id="KW-0812">Transmembrane</keyword>
<dbReference type="Proteomes" id="UP000593812">
    <property type="component" value="Chromosome"/>
</dbReference>
<keyword evidence="1" id="KW-1133">Transmembrane helix</keyword>
<dbReference type="GeneID" id="69466310"/>
<feature type="transmembrane region" description="Helical" evidence="1">
    <location>
        <begin position="35"/>
        <end position="54"/>
    </location>
</feature>
<evidence type="ECO:0000256" key="1">
    <source>
        <dbReference type="SAM" id="Phobius"/>
    </source>
</evidence>
<reference evidence="2" key="3">
    <citation type="submission" date="2023-10" db="EMBL/GenBank/DDBJ databases">
        <authorList>
            <person name="Sykes E.M.E."/>
            <person name="Khan I.U.H."/>
            <person name="Kumar A."/>
        </authorList>
    </citation>
    <scope>NUCLEOTIDE SEQUENCE</scope>
    <source>
        <strain evidence="2">IK5</strain>
    </source>
</reference>
<evidence type="ECO:0000313" key="4">
    <source>
        <dbReference type="EMBL" id="QOW43804.1"/>
    </source>
</evidence>
<evidence type="ECO:0000313" key="3">
    <source>
        <dbReference type="EMBL" id="QIC69833.1"/>
    </source>
</evidence>
<proteinExistence type="predicted"/>
<dbReference type="Proteomes" id="UP001284654">
    <property type="component" value="Unassembled WGS sequence"/>
</dbReference>